<dbReference type="Proteomes" id="UP001190700">
    <property type="component" value="Unassembled WGS sequence"/>
</dbReference>
<gene>
    <name evidence="2" type="ORF">CYMTET_47730</name>
</gene>
<organism evidence="2 3">
    <name type="scientific">Cymbomonas tetramitiformis</name>
    <dbReference type="NCBI Taxonomy" id="36881"/>
    <lineage>
        <taxon>Eukaryota</taxon>
        <taxon>Viridiplantae</taxon>
        <taxon>Chlorophyta</taxon>
        <taxon>Pyramimonadophyceae</taxon>
        <taxon>Pyramimonadales</taxon>
        <taxon>Pyramimonadaceae</taxon>
        <taxon>Cymbomonas</taxon>
    </lineage>
</organism>
<reference evidence="2 3" key="1">
    <citation type="journal article" date="2015" name="Genome Biol. Evol.">
        <title>Comparative Genomics of a Bacterivorous Green Alga Reveals Evolutionary Causalities and Consequences of Phago-Mixotrophic Mode of Nutrition.</title>
        <authorList>
            <person name="Burns J.A."/>
            <person name="Paasch A."/>
            <person name="Narechania A."/>
            <person name="Kim E."/>
        </authorList>
    </citation>
    <scope>NUCLEOTIDE SEQUENCE [LARGE SCALE GENOMIC DNA]</scope>
    <source>
        <strain evidence="2 3">PLY_AMNH</strain>
    </source>
</reference>
<accession>A0AAE0EVU3</accession>
<proteinExistence type="predicted"/>
<name>A0AAE0EVU3_9CHLO</name>
<dbReference type="EMBL" id="LGRX02033150">
    <property type="protein sequence ID" value="KAK3242571.1"/>
    <property type="molecule type" value="Genomic_DNA"/>
</dbReference>
<protein>
    <submittedName>
        <fullName evidence="2">Uncharacterized protein</fullName>
    </submittedName>
</protein>
<keyword evidence="3" id="KW-1185">Reference proteome</keyword>
<evidence type="ECO:0000313" key="3">
    <source>
        <dbReference type="Proteomes" id="UP001190700"/>
    </source>
</evidence>
<comment type="caution">
    <text evidence="2">The sequence shown here is derived from an EMBL/GenBank/DDBJ whole genome shotgun (WGS) entry which is preliminary data.</text>
</comment>
<feature type="region of interest" description="Disordered" evidence="1">
    <location>
        <begin position="1"/>
        <end position="31"/>
    </location>
</feature>
<dbReference type="AlphaFoldDB" id="A0AAE0EVU3"/>
<sequence length="202" mass="23170">MDGTNDNRSSLGNNCSTRTIPATTSGVGTSNTPAHLEAGTITAAITKKIRVTLCEIYGHEHDRIFSSFLNKLKARKNKRKSPQPWEPEDVVVAMVLLRDTNNKHFRIWKILWSILDEEQKDRIVIDCLSYAKKKENGLLALYWTLVQRWEGGGDRRHRRAQAILSYHTRSEDQTSDAHVLLYLDRYGKEKFVNDVVNTNFVI</sequence>
<evidence type="ECO:0000313" key="2">
    <source>
        <dbReference type="EMBL" id="KAK3242571.1"/>
    </source>
</evidence>
<evidence type="ECO:0000256" key="1">
    <source>
        <dbReference type="SAM" id="MobiDB-lite"/>
    </source>
</evidence>